<organism evidence="4 5">
    <name type="scientific">Peribacillus simplex</name>
    <dbReference type="NCBI Taxonomy" id="1478"/>
    <lineage>
        <taxon>Bacteria</taxon>
        <taxon>Bacillati</taxon>
        <taxon>Bacillota</taxon>
        <taxon>Bacilli</taxon>
        <taxon>Bacillales</taxon>
        <taxon>Bacillaceae</taxon>
        <taxon>Peribacillus</taxon>
    </lineage>
</organism>
<comment type="caution">
    <text evidence="4">The sequence shown here is derived from an EMBL/GenBank/DDBJ whole genome shotgun (WGS) entry which is preliminary data.</text>
</comment>
<dbReference type="CDD" id="cd04301">
    <property type="entry name" value="NAT_SF"/>
    <property type="match status" value="1"/>
</dbReference>
<dbReference type="InterPro" id="IPR016181">
    <property type="entry name" value="Acyl_CoA_acyltransferase"/>
</dbReference>
<proteinExistence type="predicted"/>
<protein>
    <submittedName>
        <fullName evidence="4">GCN5 family acetyltransferase</fullName>
    </submittedName>
</protein>
<evidence type="ECO:0000259" key="3">
    <source>
        <dbReference type="PROSITE" id="PS51186"/>
    </source>
</evidence>
<dbReference type="PROSITE" id="PS51186">
    <property type="entry name" value="GNAT"/>
    <property type="match status" value="1"/>
</dbReference>
<dbReference type="GO" id="GO:0016747">
    <property type="term" value="F:acyltransferase activity, transferring groups other than amino-acyl groups"/>
    <property type="evidence" value="ECO:0007669"/>
    <property type="project" value="InterPro"/>
</dbReference>
<dbReference type="SUPFAM" id="SSF55729">
    <property type="entry name" value="Acyl-CoA N-acyltransferases (Nat)"/>
    <property type="match status" value="1"/>
</dbReference>
<dbReference type="AlphaFoldDB" id="A0A109MUH3"/>
<dbReference type="PANTHER" id="PTHR43877:SF2">
    <property type="entry name" value="AMINOALKYLPHOSPHONATE N-ACETYLTRANSFERASE-RELATED"/>
    <property type="match status" value="1"/>
</dbReference>
<name>A0A109MUH3_9BACI</name>
<sequence length="169" mass="19553">MTNPIVVNELIEEDKEKVRRLLVESYQQYEFEYSNPEAWDGYLKNIQSSVDNPLVDKVLVAKCQQDILGTLQLFQSSEKAYEKPELGISSPIIRLLAVHPQSRGRGIAQELLKASVQYAKSQGASSLYLHSTDKMHKAIKLYEWFGFKRDETKEFQNHDILVKCYRLDL</sequence>
<gene>
    <name evidence="4" type="ORF">AS888_08115</name>
</gene>
<evidence type="ECO:0000256" key="2">
    <source>
        <dbReference type="ARBA" id="ARBA00023315"/>
    </source>
</evidence>
<dbReference type="Pfam" id="PF00583">
    <property type="entry name" value="Acetyltransf_1"/>
    <property type="match status" value="1"/>
</dbReference>
<evidence type="ECO:0000313" key="4">
    <source>
        <dbReference type="EMBL" id="KWW15488.1"/>
    </source>
</evidence>
<dbReference type="RefSeq" id="WP_061143576.1">
    <property type="nucleotide sequence ID" value="NZ_LNNH01000039.1"/>
</dbReference>
<dbReference type="Proteomes" id="UP000064189">
    <property type="component" value="Unassembled WGS sequence"/>
</dbReference>
<accession>A0A109MUH3</accession>
<keyword evidence="2" id="KW-0012">Acyltransferase</keyword>
<dbReference type="InterPro" id="IPR000182">
    <property type="entry name" value="GNAT_dom"/>
</dbReference>
<evidence type="ECO:0000313" key="5">
    <source>
        <dbReference type="Proteomes" id="UP000064189"/>
    </source>
</evidence>
<evidence type="ECO:0000256" key="1">
    <source>
        <dbReference type="ARBA" id="ARBA00022679"/>
    </source>
</evidence>
<dbReference type="EMBL" id="LNNH01000039">
    <property type="protein sequence ID" value="KWW15488.1"/>
    <property type="molecule type" value="Genomic_DNA"/>
</dbReference>
<keyword evidence="1 4" id="KW-0808">Transferase</keyword>
<reference evidence="4 5" key="1">
    <citation type="submission" date="2015-11" db="EMBL/GenBank/DDBJ databases">
        <title>Genome Sequence of Bacillus simplex strain VanAntwerpen2.</title>
        <authorList>
            <person name="Couger M.B."/>
        </authorList>
    </citation>
    <scope>NUCLEOTIDE SEQUENCE [LARGE SCALE GENOMIC DNA]</scope>
    <source>
        <strain evidence="4 5">VanAntwerpen02</strain>
    </source>
</reference>
<dbReference type="InterPro" id="IPR050832">
    <property type="entry name" value="Bact_Acetyltransf"/>
</dbReference>
<dbReference type="PANTHER" id="PTHR43877">
    <property type="entry name" value="AMINOALKYLPHOSPHONATE N-ACETYLTRANSFERASE-RELATED-RELATED"/>
    <property type="match status" value="1"/>
</dbReference>
<keyword evidence="5" id="KW-1185">Reference proteome</keyword>
<dbReference type="Gene3D" id="3.40.630.30">
    <property type="match status" value="1"/>
</dbReference>
<feature type="domain" description="N-acetyltransferase" evidence="3">
    <location>
        <begin position="5"/>
        <end position="169"/>
    </location>
</feature>